<reference evidence="3" key="1">
    <citation type="submission" date="2025-08" db="UniProtKB">
        <authorList>
            <consortium name="RefSeq"/>
        </authorList>
    </citation>
    <scope>IDENTIFICATION</scope>
</reference>
<dbReference type="Gene3D" id="4.10.60.10">
    <property type="entry name" value="Zinc finger, CCHC-type"/>
    <property type="match status" value="1"/>
</dbReference>
<evidence type="ECO:0000313" key="2">
    <source>
        <dbReference type="Proteomes" id="UP000504604"/>
    </source>
</evidence>
<dbReference type="RefSeq" id="XP_011090542.1">
    <property type="nucleotide sequence ID" value="XM_011092240.1"/>
</dbReference>
<sequence>MLVQFEATIKRLQSADMLGDALTSKKVKKARRWKKKKSKAKGPAPARKTVVKGQTFGKGKRKEVLKANKAEDDCHYCYEKGHWKRNYPKFLVFVQGDGKKKKTK</sequence>
<organism evidence="2 3">
    <name type="scientific">Sesamum indicum</name>
    <name type="common">Oriental sesame</name>
    <name type="synonym">Sesamum orientale</name>
    <dbReference type="NCBI Taxonomy" id="4182"/>
    <lineage>
        <taxon>Eukaryota</taxon>
        <taxon>Viridiplantae</taxon>
        <taxon>Streptophyta</taxon>
        <taxon>Embryophyta</taxon>
        <taxon>Tracheophyta</taxon>
        <taxon>Spermatophyta</taxon>
        <taxon>Magnoliopsida</taxon>
        <taxon>eudicotyledons</taxon>
        <taxon>Gunneridae</taxon>
        <taxon>Pentapetalae</taxon>
        <taxon>asterids</taxon>
        <taxon>lamiids</taxon>
        <taxon>Lamiales</taxon>
        <taxon>Pedaliaceae</taxon>
        <taxon>Sesamum</taxon>
    </lineage>
</organism>
<dbReference type="Proteomes" id="UP000504604">
    <property type="component" value="Linkage group LG9"/>
</dbReference>
<dbReference type="OrthoDB" id="914226at2759"/>
<dbReference type="SUPFAM" id="SSF57756">
    <property type="entry name" value="Retrovirus zinc finger-like domains"/>
    <property type="match status" value="1"/>
</dbReference>
<protein>
    <submittedName>
        <fullName evidence="3">Uncharacterized protein LOC105171205</fullName>
    </submittedName>
</protein>
<evidence type="ECO:0000256" key="1">
    <source>
        <dbReference type="SAM" id="MobiDB-lite"/>
    </source>
</evidence>
<dbReference type="GeneID" id="105171205"/>
<name>A0A6I9U1W6_SESIN</name>
<accession>A0A6I9U1W6</accession>
<keyword evidence="2" id="KW-1185">Reference proteome</keyword>
<feature type="compositionally biased region" description="Basic residues" evidence="1">
    <location>
        <begin position="27"/>
        <end position="40"/>
    </location>
</feature>
<dbReference type="KEGG" id="sind:105171205"/>
<dbReference type="AlphaFoldDB" id="A0A6I9U1W6"/>
<feature type="region of interest" description="Disordered" evidence="1">
    <location>
        <begin position="27"/>
        <end position="49"/>
    </location>
</feature>
<evidence type="ECO:0000313" key="3">
    <source>
        <dbReference type="RefSeq" id="XP_011090542.1"/>
    </source>
</evidence>
<dbReference type="InParanoid" id="A0A6I9U1W6"/>
<proteinExistence type="predicted"/>
<dbReference type="GO" id="GO:0003676">
    <property type="term" value="F:nucleic acid binding"/>
    <property type="evidence" value="ECO:0007669"/>
    <property type="project" value="InterPro"/>
</dbReference>
<dbReference type="GO" id="GO:0008270">
    <property type="term" value="F:zinc ion binding"/>
    <property type="evidence" value="ECO:0007669"/>
    <property type="project" value="InterPro"/>
</dbReference>
<dbReference type="InterPro" id="IPR036875">
    <property type="entry name" value="Znf_CCHC_sf"/>
</dbReference>
<gene>
    <name evidence="3" type="primary">LOC105171205</name>
</gene>